<feature type="compositionally biased region" description="Polar residues" evidence="1">
    <location>
        <begin position="38"/>
        <end position="47"/>
    </location>
</feature>
<accession>A0A7S3EDH4</accession>
<dbReference type="AlphaFoldDB" id="A0A7S3EDH4"/>
<dbReference type="EMBL" id="HBHW01016530">
    <property type="protein sequence ID" value="CAE0044848.1"/>
    <property type="molecule type" value="Transcribed_RNA"/>
</dbReference>
<dbReference type="Pfam" id="PF17653">
    <property type="entry name" value="DUF5522"/>
    <property type="match status" value="1"/>
</dbReference>
<dbReference type="EMBL" id="HBHW01016524">
    <property type="protein sequence ID" value="CAE0044842.1"/>
    <property type="molecule type" value="Transcribed_RNA"/>
</dbReference>
<evidence type="ECO:0000313" key="7">
    <source>
        <dbReference type="EMBL" id="CAE0044851.1"/>
    </source>
</evidence>
<evidence type="ECO:0000313" key="6">
    <source>
        <dbReference type="EMBL" id="CAE0044848.1"/>
    </source>
</evidence>
<evidence type="ECO:0000313" key="8">
    <source>
        <dbReference type="EMBL" id="CAE0044853.1"/>
    </source>
</evidence>
<sequence length="151" mass="16267">MFVHVQNGSIVRERLPRKKSMKDLAGGSAGSEDKESIFSGSSRNSQGDRAVDADNGGISATGKSCPRCGCVHSAPQEALDLEKEARASGKSSYIDPESKCSVFTSRYLADKKVCCGFGCRHCPFEHIKVTWQAMQRDQSSSSSSSGIVPDW</sequence>
<dbReference type="EMBL" id="HBHW01016535">
    <property type="protein sequence ID" value="CAE0044853.1"/>
    <property type="molecule type" value="Transcribed_RNA"/>
</dbReference>
<proteinExistence type="predicted"/>
<dbReference type="EMBL" id="HBHW01016529">
    <property type="protein sequence ID" value="CAE0044847.1"/>
    <property type="molecule type" value="Transcribed_RNA"/>
</dbReference>
<name>A0A7S3EDH4_9RHOD</name>
<dbReference type="InterPro" id="IPR040807">
    <property type="entry name" value="DUF5522"/>
</dbReference>
<dbReference type="EMBL" id="HBHW01016520">
    <property type="protein sequence ID" value="CAE0044838.1"/>
    <property type="molecule type" value="Transcribed_RNA"/>
</dbReference>
<dbReference type="EMBL" id="HBHW01016533">
    <property type="protein sequence ID" value="CAE0044851.1"/>
    <property type="molecule type" value="Transcribed_RNA"/>
</dbReference>
<dbReference type="EMBL" id="HBHW01016527">
    <property type="protein sequence ID" value="CAE0044845.1"/>
    <property type="molecule type" value="Transcribed_RNA"/>
</dbReference>
<evidence type="ECO:0000256" key="1">
    <source>
        <dbReference type="SAM" id="MobiDB-lite"/>
    </source>
</evidence>
<dbReference type="EMBL" id="HBHW01016538">
    <property type="protein sequence ID" value="CAE0044856.1"/>
    <property type="molecule type" value="Transcribed_RNA"/>
</dbReference>
<evidence type="ECO:0000313" key="9">
    <source>
        <dbReference type="EMBL" id="CAE0044856.1"/>
    </source>
</evidence>
<evidence type="ECO:0000313" key="2">
    <source>
        <dbReference type="EMBL" id="CAE0044838.1"/>
    </source>
</evidence>
<organism evidence="8">
    <name type="scientific">Rhodosorus marinus</name>
    <dbReference type="NCBI Taxonomy" id="101924"/>
    <lineage>
        <taxon>Eukaryota</taxon>
        <taxon>Rhodophyta</taxon>
        <taxon>Stylonematophyceae</taxon>
        <taxon>Stylonematales</taxon>
        <taxon>Stylonemataceae</taxon>
        <taxon>Rhodosorus</taxon>
    </lineage>
</organism>
<reference evidence="8" key="1">
    <citation type="submission" date="2021-01" db="EMBL/GenBank/DDBJ databases">
        <authorList>
            <person name="Corre E."/>
            <person name="Pelletier E."/>
            <person name="Niang G."/>
            <person name="Scheremetjew M."/>
            <person name="Finn R."/>
            <person name="Kale V."/>
            <person name="Holt S."/>
            <person name="Cochrane G."/>
            <person name="Meng A."/>
            <person name="Brown T."/>
            <person name="Cohen L."/>
        </authorList>
    </citation>
    <scope>NUCLEOTIDE SEQUENCE</scope>
    <source>
        <strain evidence="8">CCMP 769</strain>
    </source>
</reference>
<evidence type="ECO:0000313" key="5">
    <source>
        <dbReference type="EMBL" id="CAE0044847.1"/>
    </source>
</evidence>
<protein>
    <submittedName>
        <fullName evidence="8">Uncharacterized protein</fullName>
    </submittedName>
</protein>
<gene>
    <name evidence="2" type="ORF">RMAR00112_LOCUS12813</name>
    <name evidence="3" type="ORF">RMAR00112_LOCUS12817</name>
    <name evidence="4" type="ORF">RMAR00112_LOCUS12820</name>
    <name evidence="5" type="ORF">RMAR00112_LOCUS12822</name>
    <name evidence="6" type="ORF">RMAR00112_LOCUS12823</name>
    <name evidence="7" type="ORF">RMAR00112_LOCUS12826</name>
    <name evidence="8" type="ORF">RMAR00112_LOCUS12828</name>
    <name evidence="9" type="ORF">RMAR00112_LOCUS12831</name>
</gene>
<feature type="region of interest" description="Disordered" evidence="1">
    <location>
        <begin position="1"/>
        <end position="64"/>
    </location>
</feature>
<evidence type="ECO:0000313" key="4">
    <source>
        <dbReference type="EMBL" id="CAE0044845.1"/>
    </source>
</evidence>
<evidence type="ECO:0000313" key="3">
    <source>
        <dbReference type="EMBL" id="CAE0044842.1"/>
    </source>
</evidence>